<keyword evidence="2" id="KW-1185">Reference proteome</keyword>
<proteinExistence type="predicted"/>
<evidence type="ECO:0000313" key="2">
    <source>
        <dbReference type="Proteomes" id="UP001341840"/>
    </source>
</evidence>
<protein>
    <submittedName>
        <fullName evidence="1">Uncharacterized protein</fullName>
    </submittedName>
</protein>
<sequence length="130" mass="14738">MASTSFNNNNEGLSTTRPMKMWQLWYKHNAILLLMPQVDLTILRIHTFLSQLTFPNKNNSWSASAAVCACASDFYSSSLLATLAFLFSGDDTVVFYLDDSVLLFSSDRGTSLFPFSLDGDHDRENQEQHW</sequence>
<name>A0ABU6ZKP4_9FABA</name>
<accession>A0ABU6ZKP4</accession>
<comment type="caution">
    <text evidence="1">The sequence shown here is derived from an EMBL/GenBank/DDBJ whole genome shotgun (WGS) entry which is preliminary data.</text>
</comment>
<gene>
    <name evidence="1" type="ORF">PIB30_065242</name>
</gene>
<evidence type="ECO:0000313" key="1">
    <source>
        <dbReference type="EMBL" id="MED6222525.1"/>
    </source>
</evidence>
<dbReference type="EMBL" id="JASCZI010272508">
    <property type="protein sequence ID" value="MED6222525.1"/>
    <property type="molecule type" value="Genomic_DNA"/>
</dbReference>
<dbReference type="Proteomes" id="UP001341840">
    <property type="component" value="Unassembled WGS sequence"/>
</dbReference>
<organism evidence="1 2">
    <name type="scientific">Stylosanthes scabra</name>
    <dbReference type="NCBI Taxonomy" id="79078"/>
    <lineage>
        <taxon>Eukaryota</taxon>
        <taxon>Viridiplantae</taxon>
        <taxon>Streptophyta</taxon>
        <taxon>Embryophyta</taxon>
        <taxon>Tracheophyta</taxon>
        <taxon>Spermatophyta</taxon>
        <taxon>Magnoliopsida</taxon>
        <taxon>eudicotyledons</taxon>
        <taxon>Gunneridae</taxon>
        <taxon>Pentapetalae</taxon>
        <taxon>rosids</taxon>
        <taxon>fabids</taxon>
        <taxon>Fabales</taxon>
        <taxon>Fabaceae</taxon>
        <taxon>Papilionoideae</taxon>
        <taxon>50 kb inversion clade</taxon>
        <taxon>dalbergioids sensu lato</taxon>
        <taxon>Dalbergieae</taxon>
        <taxon>Pterocarpus clade</taxon>
        <taxon>Stylosanthes</taxon>
    </lineage>
</organism>
<reference evidence="1 2" key="1">
    <citation type="journal article" date="2023" name="Plants (Basel)">
        <title>Bridging the Gap: Combining Genomics and Transcriptomics Approaches to Understand Stylosanthes scabra, an Orphan Legume from the Brazilian Caatinga.</title>
        <authorList>
            <person name="Ferreira-Neto J.R.C."/>
            <person name="da Silva M.D."/>
            <person name="Binneck E."/>
            <person name="de Melo N.F."/>
            <person name="da Silva R.H."/>
            <person name="de Melo A.L.T.M."/>
            <person name="Pandolfi V."/>
            <person name="Bustamante F.O."/>
            <person name="Brasileiro-Vidal A.C."/>
            <person name="Benko-Iseppon A.M."/>
        </authorList>
    </citation>
    <scope>NUCLEOTIDE SEQUENCE [LARGE SCALE GENOMIC DNA]</scope>
    <source>
        <tissue evidence="1">Leaves</tissue>
    </source>
</reference>